<dbReference type="Proteomes" id="UP000694460">
    <property type="component" value="Unassembled WGS sequence"/>
</dbReference>
<organism evidence="1 2">
    <name type="scientific">Mycolicibacterium lutetiense</name>
    <dbReference type="NCBI Taxonomy" id="1641992"/>
    <lineage>
        <taxon>Bacteria</taxon>
        <taxon>Bacillati</taxon>
        <taxon>Actinomycetota</taxon>
        <taxon>Actinomycetes</taxon>
        <taxon>Mycobacteriales</taxon>
        <taxon>Mycobacteriaceae</taxon>
        <taxon>Mycolicibacterium</taxon>
    </lineage>
</organism>
<dbReference type="RefSeq" id="WP_234937750.1">
    <property type="nucleotide sequence ID" value="NZ_JAGIOP010000001.1"/>
</dbReference>
<comment type="caution">
    <text evidence="1">The sequence shown here is derived from an EMBL/GenBank/DDBJ whole genome shotgun (WGS) entry which is preliminary data.</text>
</comment>
<accession>A0ABS4ZQR4</accession>
<name>A0ABS4ZQR4_9MYCO</name>
<reference evidence="1 2" key="1">
    <citation type="submission" date="2021-03" db="EMBL/GenBank/DDBJ databases">
        <title>Sequencing the genomes of 1000 actinobacteria strains.</title>
        <authorList>
            <person name="Klenk H.-P."/>
        </authorList>
    </citation>
    <scope>NUCLEOTIDE SEQUENCE [LARGE SCALE GENOMIC DNA]</scope>
    <source>
        <strain evidence="1 2">DSM 46713</strain>
    </source>
</reference>
<proteinExistence type="predicted"/>
<keyword evidence="2" id="KW-1185">Reference proteome</keyword>
<gene>
    <name evidence="1" type="ORF">JOF57_001727</name>
</gene>
<sequence>MDTTLIHDWIVGLDEATQDSVLSALEYLADNAPPRVDRSWTASTTHGTRT</sequence>
<protein>
    <submittedName>
        <fullName evidence="1">Uncharacterized protein</fullName>
    </submittedName>
</protein>
<dbReference type="EMBL" id="JAGIOP010000001">
    <property type="protein sequence ID" value="MBP2451842.1"/>
    <property type="molecule type" value="Genomic_DNA"/>
</dbReference>
<evidence type="ECO:0000313" key="1">
    <source>
        <dbReference type="EMBL" id="MBP2451842.1"/>
    </source>
</evidence>
<evidence type="ECO:0000313" key="2">
    <source>
        <dbReference type="Proteomes" id="UP000694460"/>
    </source>
</evidence>